<feature type="domain" description="MgtC/SapB/SrpB/YhiD N-terminal" evidence="8">
    <location>
        <begin position="11"/>
        <end position="130"/>
    </location>
</feature>
<keyword evidence="3" id="KW-1003">Cell membrane</keyword>
<feature type="transmembrane region" description="Helical" evidence="7">
    <location>
        <begin position="6"/>
        <end position="24"/>
    </location>
</feature>
<dbReference type="PANTHER" id="PTHR33778">
    <property type="entry name" value="PROTEIN MGTC"/>
    <property type="match status" value="1"/>
</dbReference>
<feature type="transmembrane region" description="Helical" evidence="7">
    <location>
        <begin position="110"/>
        <end position="129"/>
    </location>
</feature>
<protein>
    <recommendedName>
        <fullName evidence="7">Protein MgtC</fullName>
    </recommendedName>
</protein>
<keyword evidence="4 7" id="KW-0812">Transmembrane</keyword>
<evidence type="ECO:0000256" key="7">
    <source>
        <dbReference type="RuleBase" id="RU365041"/>
    </source>
</evidence>
<keyword evidence="5 7" id="KW-1133">Transmembrane helix</keyword>
<reference evidence="9 10" key="1">
    <citation type="submission" date="2016-07" db="EMBL/GenBank/DDBJ databases">
        <title>Acinetobacter sp. ANC 4603.</title>
        <authorList>
            <person name="Radolfova-Krizova L."/>
            <person name="Nemec A."/>
        </authorList>
    </citation>
    <scope>NUCLEOTIDE SEQUENCE [LARGE SCALE GENOMIC DNA]</scope>
    <source>
        <strain evidence="9 10">ANC 4603</strain>
    </source>
</reference>
<evidence type="ECO:0000256" key="1">
    <source>
        <dbReference type="ARBA" id="ARBA00004651"/>
    </source>
</evidence>
<accession>A0A1C3CYD0</accession>
<evidence type="ECO:0000256" key="6">
    <source>
        <dbReference type="ARBA" id="ARBA00023136"/>
    </source>
</evidence>
<evidence type="ECO:0000256" key="3">
    <source>
        <dbReference type="ARBA" id="ARBA00022475"/>
    </source>
</evidence>
<keyword evidence="6 7" id="KW-0472">Membrane</keyword>
<name>A0A1C3CYD0_9GAMM</name>
<dbReference type="InterPro" id="IPR003416">
    <property type="entry name" value="MgtC/SapB/SrpB/YhiD_fam"/>
</dbReference>
<dbReference type="PRINTS" id="PR01837">
    <property type="entry name" value="MGTCSAPBPROT"/>
</dbReference>
<keyword evidence="7" id="KW-0997">Cell inner membrane</keyword>
<dbReference type="STRING" id="1891224.BBP83_05250"/>
<dbReference type="GO" id="GO:0005886">
    <property type="term" value="C:plasma membrane"/>
    <property type="evidence" value="ECO:0007669"/>
    <property type="project" value="UniProtKB-SubCell"/>
</dbReference>
<dbReference type="EMBL" id="MBDL01000008">
    <property type="protein sequence ID" value="ODA13776.1"/>
    <property type="molecule type" value="Genomic_DNA"/>
</dbReference>
<proteinExistence type="inferred from homology"/>
<dbReference type="OrthoDB" id="9811198at2"/>
<dbReference type="PANTHER" id="PTHR33778:SF1">
    <property type="entry name" value="MAGNESIUM TRANSPORTER YHID-RELATED"/>
    <property type="match status" value="1"/>
</dbReference>
<evidence type="ECO:0000256" key="5">
    <source>
        <dbReference type="ARBA" id="ARBA00022989"/>
    </source>
</evidence>
<dbReference type="InterPro" id="IPR049177">
    <property type="entry name" value="MgtC_SapB_SrpB_YhiD_N"/>
</dbReference>
<evidence type="ECO:0000256" key="4">
    <source>
        <dbReference type="ARBA" id="ARBA00022692"/>
    </source>
</evidence>
<gene>
    <name evidence="9" type="ORF">BBP83_05250</name>
</gene>
<evidence type="ECO:0000256" key="2">
    <source>
        <dbReference type="ARBA" id="ARBA00009298"/>
    </source>
</evidence>
<dbReference type="RefSeq" id="WP_068886602.1">
    <property type="nucleotide sequence ID" value="NZ_CBCRUU010000001.1"/>
</dbReference>
<comment type="caution">
    <text evidence="9">The sequence shown here is derived from an EMBL/GenBank/DDBJ whole genome shotgun (WGS) entry which is preliminary data.</text>
</comment>
<comment type="similarity">
    <text evidence="2 7">Belongs to the MgtC/SapB family.</text>
</comment>
<comment type="subcellular location">
    <subcellularLocation>
        <location evidence="7">Cell inner membrane</location>
        <topology evidence="7">Multi-pass membrane protein</topology>
    </subcellularLocation>
    <subcellularLocation>
        <location evidence="1">Cell membrane</location>
        <topology evidence="1">Multi-pass membrane protein</topology>
    </subcellularLocation>
</comment>
<dbReference type="AlphaFoldDB" id="A0A1C3CYD0"/>
<dbReference type="Pfam" id="PF02308">
    <property type="entry name" value="MgtC"/>
    <property type="match status" value="1"/>
</dbReference>
<feature type="transmembrane region" description="Helical" evidence="7">
    <location>
        <begin position="62"/>
        <end position="79"/>
    </location>
</feature>
<evidence type="ECO:0000313" key="9">
    <source>
        <dbReference type="EMBL" id="ODA13776.1"/>
    </source>
</evidence>
<organism evidence="9 10">
    <name type="scientific">Acinetobacter celticus</name>
    <dbReference type="NCBI Taxonomy" id="1891224"/>
    <lineage>
        <taxon>Bacteria</taxon>
        <taxon>Pseudomonadati</taxon>
        <taxon>Pseudomonadota</taxon>
        <taxon>Gammaproteobacteria</taxon>
        <taxon>Moraxellales</taxon>
        <taxon>Moraxellaceae</taxon>
        <taxon>Acinetobacter</taxon>
    </lineage>
</organism>
<evidence type="ECO:0000313" key="10">
    <source>
        <dbReference type="Proteomes" id="UP000186553"/>
    </source>
</evidence>
<keyword evidence="10" id="KW-1185">Reference proteome</keyword>
<evidence type="ECO:0000259" key="8">
    <source>
        <dbReference type="Pfam" id="PF02308"/>
    </source>
</evidence>
<feature type="transmembrane region" description="Helical" evidence="7">
    <location>
        <begin position="36"/>
        <end position="56"/>
    </location>
</feature>
<sequence>MYADYADLIHLLVALAIGAVIGAEREYRSKSAGLRTMIMVSLSSCLFTILSLKIGVENPDRLAANILTGLGFLGAGVIFKDENRISGITTATTIWMTAAIGMAVGAGYLILSLFATLIVLIVLILLIYVQERIEHRHQARTYRIVCPYRQETLDKYEELFKEYGMQVIRNTQRKTEHRITGRWVLIGTADNHRHLTEYLLDDPSIIELSF</sequence>
<dbReference type="Proteomes" id="UP000186553">
    <property type="component" value="Unassembled WGS sequence"/>
</dbReference>